<comment type="similarity">
    <text evidence="1">Belongs to the mTERF family.</text>
</comment>
<keyword evidence="2" id="KW-0805">Transcription regulation</keyword>
<sequence>MHFSPKFNFTIRHCSHYSSLRKLPKLRKIPNYHRPQAILQAQQALIEYLYCARSLPFTHAENISNNSLFSLSELISKVEFSPQNFSRSFPRFLRYHPIDKFDFFFESIGIPYWEIKEGLGKDKIKKRTQGYNGEVKFLAWHWFRTESSYDKGLIRLAWLCKIVYCRVKALNQNHAMLEEKVNYLQFGLGCSLQYLDVYPGFLCFNLENRIKPRCAIHQWLFEKGLVRRKYRITSMISPSEKTIIARLYNIHPKAIPKQWLENPSRFKQ</sequence>
<dbReference type="GO" id="GO:0003676">
    <property type="term" value="F:nucleic acid binding"/>
    <property type="evidence" value="ECO:0007669"/>
    <property type="project" value="InterPro"/>
</dbReference>
<dbReference type="InterPro" id="IPR003690">
    <property type="entry name" value="MTERF"/>
</dbReference>
<keyword evidence="5" id="KW-1185">Reference proteome</keyword>
<dbReference type="Pfam" id="PF02536">
    <property type="entry name" value="mTERF"/>
    <property type="match status" value="1"/>
</dbReference>
<dbReference type="Gene3D" id="1.25.70.10">
    <property type="entry name" value="Transcription termination factor 3, mitochondrial"/>
    <property type="match status" value="1"/>
</dbReference>
<evidence type="ECO:0000256" key="2">
    <source>
        <dbReference type="ARBA" id="ARBA00022472"/>
    </source>
</evidence>
<dbReference type="EMBL" id="JBBNAF010000008">
    <property type="protein sequence ID" value="KAK9120885.1"/>
    <property type="molecule type" value="Genomic_DNA"/>
</dbReference>
<dbReference type="InterPro" id="IPR038538">
    <property type="entry name" value="MTERF_sf"/>
</dbReference>
<proteinExistence type="inferred from homology"/>
<keyword evidence="2" id="KW-0804">Transcription</keyword>
<accession>A0AAP0ITG5</accession>
<protein>
    <submittedName>
        <fullName evidence="4">Uncharacterized protein</fullName>
    </submittedName>
</protein>
<dbReference type="AlphaFoldDB" id="A0AAP0ITG5"/>
<keyword evidence="2" id="KW-0806">Transcription termination</keyword>
<name>A0AAP0ITG5_9MAGN</name>
<gene>
    <name evidence="4" type="ORF">Syun_018502</name>
</gene>
<dbReference type="GO" id="GO:0006353">
    <property type="term" value="P:DNA-templated transcription termination"/>
    <property type="evidence" value="ECO:0007669"/>
    <property type="project" value="UniProtKB-KW"/>
</dbReference>
<keyword evidence="3" id="KW-0809">Transit peptide</keyword>
<comment type="caution">
    <text evidence="4">The sequence shown here is derived from an EMBL/GenBank/DDBJ whole genome shotgun (WGS) entry which is preliminary data.</text>
</comment>
<organism evidence="4 5">
    <name type="scientific">Stephania yunnanensis</name>
    <dbReference type="NCBI Taxonomy" id="152371"/>
    <lineage>
        <taxon>Eukaryota</taxon>
        <taxon>Viridiplantae</taxon>
        <taxon>Streptophyta</taxon>
        <taxon>Embryophyta</taxon>
        <taxon>Tracheophyta</taxon>
        <taxon>Spermatophyta</taxon>
        <taxon>Magnoliopsida</taxon>
        <taxon>Ranunculales</taxon>
        <taxon>Menispermaceae</taxon>
        <taxon>Menispermoideae</taxon>
        <taxon>Cissampelideae</taxon>
        <taxon>Stephania</taxon>
    </lineage>
</organism>
<evidence type="ECO:0000313" key="4">
    <source>
        <dbReference type="EMBL" id="KAK9120885.1"/>
    </source>
</evidence>
<evidence type="ECO:0000256" key="3">
    <source>
        <dbReference type="ARBA" id="ARBA00022946"/>
    </source>
</evidence>
<dbReference type="PANTHER" id="PTHR13068:SF113">
    <property type="entry name" value="TRANSCRIPTION TERMINATION FACTOR MTEF18, MITOCHONDRIAL"/>
    <property type="match status" value="1"/>
</dbReference>
<dbReference type="Proteomes" id="UP001420932">
    <property type="component" value="Unassembled WGS sequence"/>
</dbReference>
<evidence type="ECO:0000256" key="1">
    <source>
        <dbReference type="ARBA" id="ARBA00007692"/>
    </source>
</evidence>
<dbReference type="PANTHER" id="PTHR13068">
    <property type="entry name" value="CGI-12 PROTEIN-RELATED"/>
    <property type="match status" value="1"/>
</dbReference>
<evidence type="ECO:0000313" key="5">
    <source>
        <dbReference type="Proteomes" id="UP001420932"/>
    </source>
</evidence>
<reference evidence="4 5" key="1">
    <citation type="submission" date="2024-01" db="EMBL/GenBank/DDBJ databases">
        <title>Genome assemblies of Stephania.</title>
        <authorList>
            <person name="Yang L."/>
        </authorList>
    </citation>
    <scope>NUCLEOTIDE SEQUENCE [LARGE SCALE GENOMIC DNA]</scope>
    <source>
        <strain evidence="4">YNDBR</strain>
        <tissue evidence="4">Leaf</tissue>
    </source>
</reference>